<feature type="compositionally biased region" description="Basic and acidic residues" evidence="1">
    <location>
        <begin position="197"/>
        <end position="225"/>
    </location>
</feature>
<sequence length="662" mass="72192">LPQEAHAETPAKVVVSPKLKAVIEKTQQTQPVAEKPITIQPRTRPASGAPKVAVVNERVPPKIYVAPPNRMVQKTAPFNAQTRSRVRPAALEQKVVPESAKLTVAGDTAQAAPALSHEHPKALIRTVLPKSEFAVKPAVHAAAEKVPAVVKQAAPSAREPAAFKEPLNVRPLPIKPPPKVPTKAIFEAKVPVASHNEQIESDDHPKATKPKAEEVAKSQPEVRHEAVHEKPALLVRSGVSSPVTKPRRLIGRPTLADRHPASASKPAAETTEIQPKTKAEIAKVNAPERPPPAAVKPVANEGRSYPTKPVHAVGKAVFAVPEKKLTVHENRALAIEKQLAAVPEKKFLLHSRRINLARKVLLPGVGKRVLVHENRDEKLSVPAVEPKAIVRENGAPAAEKMAADPAKEESTEDSEEVLQKSLAESSAVEEKRIVPKPSLATAAEKSAPVAATRRPVVAQKRTRLLNGHAAQKFKVERPKSSENLSGEEEETEVENTGVTAPKKSTVVETRRVSATARRPVVAQKRTRLLNGHAAQKFKVERPKSPENLSGEEEETEVEKAGVTESRKSTVFETRRVSAAARRPVVAQKRNGHAAQKFKEERPKSSENSSGEEEETEVEKAGVTKPRKSTVFETRRVSERPPLRRIHTLPPAIEPPRERERRL</sequence>
<protein>
    <submittedName>
        <fullName evidence="3">Titin</fullName>
    </submittedName>
</protein>
<organism evidence="2 3">
    <name type="scientific">Toxocara canis</name>
    <name type="common">Canine roundworm</name>
    <dbReference type="NCBI Taxonomy" id="6265"/>
    <lineage>
        <taxon>Eukaryota</taxon>
        <taxon>Metazoa</taxon>
        <taxon>Ecdysozoa</taxon>
        <taxon>Nematoda</taxon>
        <taxon>Chromadorea</taxon>
        <taxon>Rhabditida</taxon>
        <taxon>Spirurina</taxon>
        <taxon>Ascaridomorpha</taxon>
        <taxon>Ascaridoidea</taxon>
        <taxon>Toxocaridae</taxon>
        <taxon>Toxocara</taxon>
    </lineage>
</organism>
<accession>A0A183U1T6</accession>
<feature type="compositionally biased region" description="Basic and acidic residues" evidence="1">
    <location>
        <begin position="632"/>
        <end position="641"/>
    </location>
</feature>
<evidence type="ECO:0000313" key="3">
    <source>
        <dbReference type="WBParaSite" id="TCNE_0000245601-mRNA-1"/>
    </source>
</evidence>
<keyword evidence="2" id="KW-1185">Reference proteome</keyword>
<reference evidence="3" key="1">
    <citation type="submission" date="2016-06" db="UniProtKB">
        <authorList>
            <consortium name="WormBaseParasite"/>
        </authorList>
    </citation>
    <scope>IDENTIFICATION</scope>
</reference>
<dbReference type="Proteomes" id="UP000050794">
    <property type="component" value="Unassembled WGS sequence"/>
</dbReference>
<feature type="region of interest" description="Disordered" evidence="1">
    <location>
        <begin position="395"/>
        <end position="431"/>
    </location>
</feature>
<feature type="compositionally biased region" description="Low complexity" evidence="1">
    <location>
        <begin position="576"/>
        <end position="586"/>
    </location>
</feature>
<evidence type="ECO:0000313" key="2">
    <source>
        <dbReference type="Proteomes" id="UP000050794"/>
    </source>
</evidence>
<feature type="region of interest" description="Disordered" evidence="1">
    <location>
        <begin position="462"/>
        <end position="662"/>
    </location>
</feature>
<proteinExistence type="predicted"/>
<dbReference type="AlphaFoldDB" id="A0A183U1T6"/>
<feature type="region of interest" description="Disordered" evidence="1">
    <location>
        <begin position="436"/>
        <end position="455"/>
    </location>
</feature>
<feature type="region of interest" description="Disordered" evidence="1">
    <location>
        <begin position="196"/>
        <end position="225"/>
    </location>
</feature>
<feature type="region of interest" description="Disordered" evidence="1">
    <location>
        <begin position="252"/>
        <end position="306"/>
    </location>
</feature>
<feature type="compositionally biased region" description="Basic and acidic residues" evidence="1">
    <location>
        <begin position="557"/>
        <end position="575"/>
    </location>
</feature>
<evidence type="ECO:0000256" key="1">
    <source>
        <dbReference type="SAM" id="MobiDB-lite"/>
    </source>
</evidence>
<name>A0A183U1T6_TOXCA</name>
<dbReference type="WBParaSite" id="TCNE_0000245601-mRNA-1">
    <property type="protein sequence ID" value="TCNE_0000245601-mRNA-1"/>
    <property type="gene ID" value="TCNE_0000245601"/>
</dbReference>
<feature type="region of interest" description="Disordered" evidence="1">
    <location>
        <begin position="26"/>
        <end position="51"/>
    </location>
</feature>